<name>A0A1G4W3M8_9FLAO</name>
<evidence type="ECO:0000313" key="1">
    <source>
        <dbReference type="EMBL" id="SCX16242.1"/>
    </source>
</evidence>
<organism evidence="1 2">
    <name type="scientific">Flavobacterium saliperosum</name>
    <dbReference type="NCBI Taxonomy" id="329186"/>
    <lineage>
        <taxon>Bacteria</taxon>
        <taxon>Pseudomonadati</taxon>
        <taxon>Bacteroidota</taxon>
        <taxon>Flavobacteriia</taxon>
        <taxon>Flavobacteriales</taxon>
        <taxon>Flavobacteriaceae</taxon>
        <taxon>Flavobacterium</taxon>
    </lineage>
</organism>
<protein>
    <recommendedName>
        <fullName evidence="3">Lipoprotein</fullName>
    </recommendedName>
</protein>
<sequence length="148" mass="16641">MKHLFLLITVLFFVSCESQKKATERMTESLVETYFEGWVSGVRGGGAGINFHVIFRTPLAAEIQLEKVVFKGKEAVFTSEDGLHYTAYIITKKGGGPVIEGEEEINEPLPESNKAVLYFKVKGKSEIYTVEDVKEKEMLAYPSMNKPR</sequence>
<dbReference type="STRING" id="329186.SAMN02927925_02360"/>
<dbReference type="EMBL" id="FMTY01000006">
    <property type="protein sequence ID" value="SCX16242.1"/>
    <property type="molecule type" value="Genomic_DNA"/>
</dbReference>
<dbReference type="eggNOG" id="ENOG5030QFH">
    <property type="taxonomic scope" value="Bacteria"/>
</dbReference>
<reference evidence="1 2" key="1">
    <citation type="submission" date="2016-10" db="EMBL/GenBank/DDBJ databases">
        <authorList>
            <person name="de Groot N.N."/>
        </authorList>
    </citation>
    <scope>NUCLEOTIDE SEQUENCE [LARGE SCALE GENOMIC DNA]</scope>
    <source>
        <strain evidence="1 2">CGMCC 1.3801</strain>
    </source>
</reference>
<dbReference type="AlphaFoldDB" id="A0A1G4W3M8"/>
<accession>A0A1G4W3M8</accession>
<dbReference type="PROSITE" id="PS51257">
    <property type="entry name" value="PROKAR_LIPOPROTEIN"/>
    <property type="match status" value="1"/>
</dbReference>
<proteinExistence type="predicted"/>
<evidence type="ECO:0008006" key="3">
    <source>
        <dbReference type="Google" id="ProtNLM"/>
    </source>
</evidence>
<dbReference type="Proteomes" id="UP000182124">
    <property type="component" value="Unassembled WGS sequence"/>
</dbReference>
<gene>
    <name evidence="1" type="ORF">SAMN02927925_02360</name>
</gene>
<evidence type="ECO:0000313" key="2">
    <source>
        <dbReference type="Proteomes" id="UP000182124"/>
    </source>
</evidence>